<evidence type="ECO:0000259" key="14">
    <source>
        <dbReference type="PROSITE" id="PS52048"/>
    </source>
</evidence>
<evidence type="ECO:0000256" key="9">
    <source>
        <dbReference type="PIRNR" id="PIRNR038120"/>
    </source>
</evidence>
<dbReference type="SUPFAM" id="SSF54001">
    <property type="entry name" value="Cysteine proteinases"/>
    <property type="match status" value="1"/>
</dbReference>
<dbReference type="GO" id="GO:0004843">
    <property type="term" value="F:cysteine-type deubiquitinase activity"/>
    <property type="evidence" value="ECO:0007669"/>
    <property type="project" value="UniProtKB-UniRule"/>
</dbReference>
<keyword evidence="8" id="KW-0539">Nucleus</keyword>
<evidence type="ECO:0000256" key="6">
    <source>
        <dbReference type="ARBA" id="ARBA00022801"/>
    </source>
</evidence>
<reference evidence="18" key="1">
    <citation type="submission" date="2016-11" db="UniProtKB">
        <authorList>
            <consortium name="WormBaseParasite"/>
        </authorList>
    </citation>
    <scope>IDENTIFICATION</scope>
</reference>
<reference evidence="15" key="2">
    <citation type="submission" date="2020-09" db="EMBL/GenBank/DDBJ databases">
        <authorList>
            <person name="Kikuchi T."/>
        </authorList>
    </citation>
    <scope>NUCLEOTIDE SEQUENCE</scope>
    <source>
        <strain evidence="15">Ka4C1</strain>
    </source>
</reference>
<sequence length="315" mass="35703">MASNGDWCLIESDPGVFTELIRNFGVSGVQVEELYTLELDHLRELAPIHGLIFLFKYHVGEEPTGQVVPNASGVYFAQQVISNACATQAILNLLLNVKSDEVNLGNILEQFYAFSKDMDPASRGLCLSNSEEIRKYHNAFSRPALVEIEGPQKGKEDAYHFVTYVPVNGHVYELDGLKDGPVDIGKIPEGKDWLDVVHGTLNARIERHTHSEITFNLMAVVADRKQKYEKELTLLESSDINEEEKANQRCRLQMAIQEEQEKMTRYKDENIRRRHNYTPFIVELLKALAKENKLNGLLEKAAKEASDRQKAQKST</sequence>
<dbReference type="PROSITE" id="PS52048">
    <property type="entry name" value="UCH_DOMAIN"/>
    <property type="match status" value="1"/>
</dbReference>
<keyword evidence="4 9" id="KW-0645">Protease</keyword>
<comment type="catalytic activity">
    <reaction evidence="1 9 12 13">
        <text>Thiol-dependent hydrolysis of ester, thioester, amide, peptide and isopeptide bonds formed by the C-terminal Gly of ubiquitin (a 76-residue protein attached to proteins as an intracellular targeting signal).</text>
        <dbReference type="EC" id="3.4.19.12"/>
    </reaction>
</comment>
<evidence type="ECO:0000313" key="16">
    <source>
        <dbReference type="Proteomes" id="UP000095284"/>
    </source>
</evidence>
<dbReference type="Gene3D" id="1.20.58.860">
    <property type="match status" value="1"/>
</dbReference>
<dbReference type="Proteomes" id="UP000659654">
    <property type="component" value="Unassembled WGS sequence"/>
</dbReference>
<evidence type="ECO:0000256" key="4">
    <source>
        <dbReference type="ARBA" id="ARBA00022670"/>
    </source>
</evidence>
<evidence type="ECO:0000313" key="17">
    <source>
        <dbReference type="Proteomes" id="UP000659654"/>
    </source>
</evidence>
<feature type="active site" description="Proton donor" evidence="10 12">
    <location>
        <position position="160"/>
    </location>
</feature>
<dbReference type="InterPro" id="IPR017390">
    <property type="entry name" value="Ubiquitinyl_hydrolase_UCH37"/>
</dbReference>
<dbReference type="Pfam" id="PF18031">
    <property type="entry name" value="UCH_C"/>
    <property type="match status" value="1"/>
</dbReference>
<keyword evidence="6 9" id="KW-0378">Hydrolase</keyword>
<dbReference type="FunFam" id="3.40.532.10:FF:000003">
    <property type="entry name" value="Ubiquitin carboxyl-terminal hydrolase"/>
    <property type="match status" value="1"/>
</dbReference>
<dbReference type="WBParaSite" id="BXY_1105200.1">
    <property type="protein sequence ID" value="BXY_1105200.1"/>
    <property type="gene ID" value="BXY_1105200"/>
</dbReference>
<evidence type="ECO:0000256" key="8">
    <source>
        <dbReference type="ARBA" id="ARBA00023242"/>
    </source>
</evidence>
<dbReference type="EMBL" id="CAJFCV020000006">
    <property type="protein sequence ID" value="CAG9130641.1"/>
    <property type="molecule type" value="Genomic_DNA"/>
</dbReference>
<dbReference type="OrthoDB" id="1924260at2759"/>
<name>A0A1I7SDE7_BURXY</name>
<dbReference type="GO" id="GO:0005634">
    <property type="term" value="C:nucleus"/>
    <property type="evidence" value="ECO:0007669"/>
    <property type="project" value="UniProtKB-SubCell"/>
</dbReference>
<dbReference type="PROSITE" id="PS52049">
    <property type="entry name" value="ULD"/>
    <property type="match status" value="1"/>
</dbReference>
<dbReference type="InterPro" id="IPR036959">
    <property type="entry name" value="Peptidase_C12_UCH_sf"/>
</dbReference>
<dbReference type="Proteomes" id="UP000582659">
    <property type="component" value="Unassembled WGS sequence"/>
</dbReference>
<evidence type="ECO:0000256" key="3">
    <source>
        <dbReference type="ARBA" id="ARBA00009326"/>
    </source>
</evidence>
<keyword evidence="7 9" id="KW-0788">Thiol protease</keyword>
<dbReference type="PANTHER" id="PTHR10589:SF16">
    <property type="entry name" value="UBIQUITIN CARBOXYL-TERMINAL HYDROLASE ISOZYME L5"/>
    <property type="match status" value="1"/>
</dbReference>
<evidence type="ECO:0000313" key="15">
    <source>
        <dbReference type="EMBL" id="CAD5234707.1"/>
    </source>
</evidence>
<evidence type="ECO:0000256" key="1">
    <source>
        <dbReference type="ARBA" id="ARBA00000707"/>
    </source>
</evidence>
<dbReference type="EMBL" id="CAJFDI010000006">
    <property type="protein sequence ID" value="CAD5234707.1"/>
    <property type="molecule type" value="Genomic_DNA"/>
</dbReference>
<dbReference type="SMR" id="A0A1I7SDE7"/>
<comment type="subcellular location">
    <subcellularLocation>
        <location evidence="2">Nucleus</location>
    </subcellularLocation>
</comment>
<dbReference type="AlphaFoldDB" id="A0A1I7SDE7"/>
<evidence type="ECO:0000256" key="13">
    <source>
        <dbReference type="RuleBase" id="RU361215"/>
    </source>
</evidence>
<dbReference type="GO" id="GO:0016579">
    <property type="term" value="P:protein deubiquitination"/>
    <property type="evidence" value="ECO:0007669"/>
    <property type="project" value="InterPro"/>
</dbReference>
<organism evidence="16 18">
    <name type="scientific">Bursaphelenchus xylophilus</name>
    <name type="common">Pinewood nematode worm</name>
    <name type="synonym">Aphelenchoides xylophilus</name>
    <dbReference type="NCBI Taxonomy" id="6326"/>
    <lineage>
        <taxon>Eukaryota</taxon>
        <taxon>Metazoa</taxon>
        <taxon>Ecdysozoa</taxon>
        <taxon>Nematoda</taxon>
        <taxon>Chromadorea</taxon>
        <taxon>Rhabditida</taxon>
        <taxon>Tylenchina</taxon>
        <taxon>Tylenchomorpha</taxon>
        <taxon>Aphelenchoidea</taxon>
        <taxon>Aphelenchoididae</taxon>
        <taxon>Bursaphelenchus</taxon>
    </lineage>
</organism>
<dbReference type="Pfam" id="PF01088">
    <property type="entry name" value="Peptidase_C12"/>
    <property type="match status" value="1"/>
</dbReference>
<feature type="active site" description="Nucleophile" evidence="10 12">
    <location>
        <position position="85"/>
    </location>
</feature>
<evidence type="ECO:0000256" key="10">
    <source>
        <dbReference type="PIRSR" id="PIRSR038120-1"/>
    </source>
</evidence>
<evidence type="ECO:0000256" key="7">
    <source>
        <dbReference type="ARBA" id="ARBA00022807"/>
    </source>
</evidence>
<dbReference type="Gene3D" id="3.40.532.10">
    <property type="entry name" value="Peptidase C12, ubiquitin carboxyl-terminal hydrolase"/>
    <property type="match status" value="1"/>
</dbReference>
<comment type="similarity">
    <text evidence="3 9 12 13">Belongs to the peptidase C12 family.</text>
</comment>
<keyword evidence="17" id="KW-1185">Reference proteome</keyword>
<feature type="domain" description="UCH catalytic" evidence="14">
    <location>
        <begin position="6"/>
        <end position="222"/>
    </location>
</feature>
<protein>
    <recommendedName>
        <fullName evidence="9 13">Ubiquitin carboxyl-terminal hydrolase</fullName>
        <ecNumber evidence="9 13">3.4.19.12</ecNumber>
    </recommendedName>
</protein>
<proteinExistence type="inferred from homology"/>
<evidence type="ECO:0000256" key="11">
    <source>
        <dbReference type="PIRSR" id="PIRSR038120-2"/>
    </source>
</evidence>
<dbReference type="PIRSF" id="PIRSF038120">
    <property type="entry name" value="Ubiquitinyl_hydrolase_UCH37"/>
    <property type="match status" value="1"/>
</dbReference>
<dbReference type="eggNOG" id="KOG2778">
    <property type="taxonomic scope" value="Eukaryota"/>
</dbReference>
<evidence type="ECO:0000256" key="2">
    <source>
        <dbReference type="ARBA" id="ARBA00004123"/>
    </source>
</evidence>
<accession>A0A1I7SDE7</accession>
<dbReference type="InterPro" id="IPR038765">
    <property type="entry name" value="Papain-like_cys_pep_sf"/>
</dbReference>
<evidence type="ECO:0000256" key="5">
    <source>
        <dbReference type="ARBA" id="ARBA00022786"/>
    </source>
</evidence>
<dbReference type="PANTHER" id="PTHR10589">
    <property type="entry name" value="UBIQUITIN CARBOXYL-TERMINAL HYDROLASE"/>
    <property type="match status" value="1"/>
</dbReference>
<feature type="site" description="Important for enzyme activity" evidence="11 12">
    <location>
        <position position="175"/>
    </location>
</feature>
<keyword evidence="5 9" id="KW-0833">Ubl conjugation pathway</keyword>
<dbReference type="GO" id="GO:0006511">
    <property type="term" value="P:ubiquitin-dependent protein catabolic process"/>
    <property type="evidence" value="ECO:0007669"/>
    <property type="project" value="UniProtKB-UniRule"/>
</dbReference>
<evidence type="ECO:0000256" key="12">
    <source>
        <dbReference type="PROSITE-ProRule" id="PRU01393"/>
    </source>
</evidence>
<evidence type="ECO:0000313" key="18">
    <source>
        <dbReference type="WBParaSite" id="BXY_1105200.1"/>
    </source>
</evidence>
<gene>
    <name evidence="15" type="ORF">BXYJ_LOCUS14798</name>
</gene>
<dbReference type="GO" id="GO:0005737">
    <property type="term" value="C:cytoplasm"/>
    <property type="evidence" value="ECO:0007669"/>
    <property type="project" value="TreeGrafter"/>
</dbReference>
<dbReference type="Proteomes" id="UP000095284">
    <property type="component" value="Unplaced"/>
</dbReference>
<dbReference type="EC" id="3.4.19.12" evidence="9 13"/>
<dbReference type="InterPro" id="IPR041507">
    <property type="entry name" value="UCH_C"/>
</dbReference>
<feature type="site" description="Transition state stabilizer" evidence="12">
    <location>
        <position position="79"/>
    </location>
</feature>
<dbReference type="InterPro" id="IPR001578">
    <property type="entry name" value="Peptidase_C12_UCH"/>
</dbReference>
<dbReference type="CDD" id="cd09617">
    <property type="entry name" value="Peptidase_C12_UCH37_BAP1"/>
    <property type="match status" value="1"/>
</dbReference>
<dbReference type="PRINTS" id="PR00707">
    <property type="entry name" value="UBCTHYDRLASE"/>
</dbReference>